<dbReference type="InterPro" id="IPR015797">
    <property type="entry name" value="NUDIX_hydrolase-like_dom_sf"/>
</dbReference>
<evidence type="ECO:0000259" key="4">
    <source>
        <dbReference type="PROSITE" id="PS51462"/>
    </source>
</evidence>
<dbReference type="PANTHER" id="PTHR43736">
    <property type="entry name" value="ADP-RIBOSE PYROPHOSPHATASE"/>
    <property type="match status" value="1"/>
</dbReference>
<dbReference type="PROSITE" id="PS00893">
    <property type="entry name" value="NUDIX_BOX"/>
    <property type="match status" value="1"/>
</dbReference>
<dbReference type="PANTHER" id="PTHR43736:SF1">
    <property type="entry name" value="DIHYDRONEOPTERIN TRIPHOSPHATE DIPHOSPHATASE"/>
    <property type="match status" value="1"/>
</dbReference>
<dbReference type="Pfam" id="PF00293">
    <property type="entry name" value="NUDIX"/>
    <property type="match status" value="1"/>
</dbReference>
<dbReference type="CDD" id="cd18875">
    <property type="entry name" value="NUDIX_Hydrolase"/>
    <property type="match status" value="1"/>
</dbReference>
<reference evidence="5" key="2">
    <citation type="journal article" date="2021" name="PeerJ">
        <title>Extensive microbial diversity within the chicken gut microbiome revealed by metagenomics and culture.</title>
        <authorList>
            <person name="Gilroy R."/>
            <person name="Ravi A."/>
            <person name="Getino M."/>
            <person name="Pursley I."/>
            <person name="Horton D.L."/>
            <person name="Alikhan N.F."/>
            <person name="Baker D."/>
            <person name="Gharbi K."/>
            <person name="Hall N."/>
            <person name="Watson M."/>
            <person name="Adriaenssens E.M."/>
            <person name="Foster-Nyarko E."/>
            <person name="Jarju S."/>
            <person name="Secka A."/>
            <person name="Antonio M."/>
            <person name="Oren A."/>
            <person name="Chaudhuri R.R."/>
            <person name="La Ragione R."/>
            <person name="Hildebrand F."/>
            <person name="Pallen M.J."/>
        </authorList>
    </citation>
    <scope>NUCLEOTIDE SEQUENCE</scope>
    <source>
        <strain evidence="5">CHK195-11698</strain>
    </source>
</reference>
<dbReference type="Gene3D" id="3.90.79.10">
    <property type="entry name" value="Nucleoside Triphosphate Pyrophosphohydrolase"/>
    <property type="match status" value="1"/>
</dbReference>
<dbReference type="SUPFAM" id="SSF55811">
    <property type="entry name" value="Nudix"/>
    <property type="match status" value="1"/>
</dbReference>
<comment type="similarity">
    <text evidence="1 3">Belongs to the Nudix hydrolase family.</text>
</comment>
<dbReference type="InterPro" id="IPR020084">
    <property type="entry name" value="NUDIX_hydrolase_CS"/>
</dbReference>
<reference evidence="5" key="1">
    <citation type="submission" date="2020-10" db="EMBL/GenBank/DDBJ databases">
        <authorList>
            <person name="Gilroy R."/>
        </authorList>
    </citation>
    <scope>NUCLEOTIDE SEQUENCE</scope>
    <source>
        <strain evidence="5">CHK195-11698</strain>
    </source>
</reference>
<feature type="domain" description="Nudix hydrolase" evidence="4">
    <location>
        <begin position="1"/>
        <end position="118"/>
    </location>
</feature>
<gene>
    <name evidence="5" type="ORF">IAD15_02185</name>
</gene>
<protein>
    <submittedName>
        <fullName evidence="5">8-oxo-dGTP diphosphatase</fullName>
    </submittedName>
</protein>
<keyword evidence="2 3" id="KW-0378">Hydrolase</keyword>
<evidence type="ECO:0000313" key="5">
    <source>
        <dbReference type="EMBL" id="HIU12868.1"/>
    </source>
</evidence>
<dbReference type="EMBL" id="DVMJ01000014">
    <property type="protein sequence ID" value="HIU12868.1"/>
    <property type="molecule type" value="Genomic_DNA"/>
</dbReference>
<evidence type="ECO:0000313" key="6">
    <source>
        <dbReference type="Proteomes" id="UP000824175"/>
    </source>
</evidence>
<name>A0A9D1KYT8_9FIRM</name>
<dbReference type="PROSITE" id="PS51462">
    <property type="entry name" value="NUDIX"/>
    <property type="match status" value="1"/>
</dbReference>
<comment type="caution">
    <text evidence="5">The sequence shown here is derived from an EMBL/GenBank/DDBJ whole genome shotgun (WGS) entry which is preliminary data.</text>
</comment>
<evidence type="ECO:0000256" key="1">
    <source>
        <dbReference type="ARBA" id="ARBA00005582"/>
    </source>
</evidence>
<proteinExistence type="inferred from homology"/>
<dbReference type="GO" id="GO:0016787">
    <property type="term" value="F:hydrolase activity"/>
    <property type="evidence" value="ECO:0007669"/>
    <property type="project" value="UniProtKB-KW"/>
</dbReference>
<dbReference type="Proteomes" id="UP000824175">
    <property type="component" value="Unassembled WGS sequence"/>
</dbReference>
<accession>A0A9D1KYT8</accession>
<dbReference type="InterPro" id="IPR020476">
    <property type="entry name" value="Nudix_hydrolase"/>
</dbReference>
<sequence length="139" mass="16090">MCMLRDGTRVLVQDRIDPDWPGLTFPGGHVEQGESLTDAVIREVYEETGLTITSPRLCGVKDWMETEDTRYLILLYQADQFQGNLVSSKEGPVFWMELEDLQQKQLAEGMKETLAVFLEEAKSEHYIYQKQDKWIDSIK</sequence>
<evidence type="ECO:0000256" key="3">
    <source>
        <dbReference type="RuleBase" id="RU003476"/>
    </source>
</evidence>
<organism evidence="5 6">
    <name type="scientific">Candidatus Fimiplasma intestinipullorum</name>
    <dbReference type="NCBI Taxonomy" id="2840825"/>
    <lineage>
        <taxon>Bacteria</taxon>
        <taxon>Bacillati</taxon>
        <taxon>Bacillota</taxon>
        <taxon>Clostridia</taxon>
        <taxon>Eubacteriales</taxon>
        <taxon>Candidatus Fimiplasma</taxon>
    </lineage>
</organism>
<evidence type="ECO:0000256" key="2">
    <source>
        <dbReference type="ARBA" id="ARBA00022801"/>
    </source>
</evidence>
<dbReference type="AlphaFoldDB" id="A0A9D1KYT8"/>
<dbReference type="PRINTS" id="PR00502">
    <property type="entry name" value="NUDIXFAMILY"/>
</dbReference>
<dbReference type="InterPro" id="IPR000086">
    <property type="entry name" value="NUDIX_hydrolase_dom"/>
</dbReference>